<gene>
    <name evidence="3" type="ORF">DFR70_114170</name>
</gene>
<proteinExistence type="predicted"/>
<keyword evidence="4" id="KW-1185">Reference proteome</keyword>
<dbReference type="AlphaFoldDB" id="A0A318JRP5"/>
<organism evidence="3 4">
    <name type="scientific">Nocardia tenerifensis</name>
    <dbReference type="NCBI Taxonomy" id="228006"/>
    <lineage>
        <taxon>Bacteria</taxon>
        <taxon>Bacillati</taxon>
        <taxon>Actinomycetota</taxon>
        <taxon>Actinomycetes</taxon>
        <taxon>Mycobacteriales</taxon>
        <taxon>Nocardiaceae</taxon>
        <taxon>Nocardia</taxon>
    </lineage>
</organism>
<comment type="caution">
    <text evidence="3">The sequence shown here is derived from an EMBL/GenBank/DDBJ whole genome shotgun (WGS) entry which is preliminary data.</text>
</comment>
<reference evidence="3 4" key="1">
    <citation type="submission" date="2018-05" db="EMBL/GenBank/DDBJ databases">
        <title>Genomic Encyclopedia of Type Strains, Phase IV (KMG-IV): sequencing the most valuable type-strain genomes for metagenomic binning, comparative biology and taxonomic classification.</title>
        <authorList>
            <person name="Goeker M."/>
        </authorList>
    </citation>
    <scope>NUCLEOTIDE SEQUENCE [LARGE SCALE GENOMIC DNA]</scope>
    <source>
        <strain evidence="3 4">DSM 44704</strain>
    </source>
</reference>
<evidence type="ECO:0000259" key="2">
    <source>
        <dbReference type="Pfam" id="PF18007"/>
    </source>
</evidence>
<dbReference type="EMBL" id="QJKF01000014">
    <property type="protein sequence ID" value="PXX58486.1"/>
    <property type="molecule type" value="Genomic_DNA"/>
</dbReference>
<evidence type="ECO:0000256" key="1">
    <source>
        <dbReference type="SAM" id="MobiDB-lite"/>
    </source>
</evidence>
<feature type="region of interest" description="Disordered" evidence="1">
    <location>
        <begin position="1"/>
        <end position="23"/>
    </location>
</feature>
<protein>
    <recommendedName>
        <fullName evidence="2">Rv3651-like N-terminal domain-containing protein</fullName>
    </recommendedName>
</protein>
<dbReference type="InterPro" id="IPR041458">
    <property type="entry name" value="Rv3651-like_N"/>
</dbReference>
<feature type="domain" description="Rv3651-like N-terminal" evidence="2">
    <location>
        <begin position="58"/>
        <end position="155"/>
    </location>
</feature>
<name>A0A318JRP5_9NOCA</name>
<dbReference type="Proteomes" id="UP000247569">
    <property type="component" value="Unassembled WGS sequence"/>
</dbReference>
<dbReference type="RefSeq" id="WP_146251312.1">
    <property type="nucleotide sequence ID" value="NZ_QJKF01000014.1"/>
</dbReference>
<accession>A0A318JRP5</accession>
<sequence length="407" mass="44153">MDAPNTRRQGVEAEQAPTERARQPFAHRAIAAAPATAPNEPPARLCTDAARFQTARSWVVVETTVGPDDCSMVLDGSQPRAFSKLTRASISRARTTSANLAPLIWECVESRQTRDRSATLPDGRAVHMLAVPVLGPSGHVDAAAVWAGYVTEQPPTLPVVGVIEWNPAGIATATSAANYLLRLPPGAAFTGLTLPEILAAAHHWDDRTGFLSLFNLAAPADRWTGTLTSSFDDGSPRQLHLAARVTNHPTQRTIRAVVCDITGNQQPQIHPDPCAIAVRHMPIADGHAVALVDLKSGFVHEWLTAPDSPLAGWRHHNPEFHPDDQLLIAQLCFELAAGSRQHANLEGRVRFADRDEWIDLKGKWTRISDGERPQALLDITPLAPDAALIVPRCHVCQHTTKQPGAYQ</sequence>
<dbReference type="OrthoDB" id="4543619at2"/>
<dbReference type="Pfam" id="PF18007">
    <property type="entry name" value="Rv3651-like_N"/>
    <property type="match status" value="1"/>
</dbReference>
<evidence type="ECO:0000313" key="3">
    <source>
        <dbReference type="EMBL" id="PXX58486.1"/>
    </source>
</evidence>
<evidence type="ECO:0000313" key="4">
    <source>
        <dbReference type="Proteomes" id="UP000247569"/>
    </source>
</evidence>